<dbReference type="Gene3D" id="3.40.50.720">
    <property type="entry name" value="NAD(P)-binding Rossmann-like Domain"/>
    <property type="match status" value="1"/>
</dbReference>
<dbReference type="RefSeq" id="WP_267144745.1">
    <property type="nucleotide sequence ID" value="NZ_JAODIL010000082.1"/>
</dbReference>
<dbReference type="InterPro" id="IPR010091">
    <property type="entry name" value="Thiazolinyl_imide_reductase"/>
</dbReference>
<dbReference type="PANTHER" id="PTHR43377:SF1">
    <property type="entry name" value="BILIVERDIN REDUCTASE A"/>
    <property type="match status" value="1"/>
</dbReference>
<dbReference type="SUPFAM" id="SSF51735">
    <property type="entry name" value="NAD(P)-binding Rossmann-fold domains"/>
    <property type="match status" value="1"/>
</dbReference>
<evidence type="ECO:0000259" key="2">
    <source>
        <dbReference type="Pfam" id="PF21390"/>
    </source>
</evidence>
<dbReference type="InterPro" id="IPR036291">
    <property type="entry name" value="NAD(P)-bd_dom_sf"/>
</dbReference>
<evidence type="ECO:0000313" key="4">
    <source>
        <dbReference type="Proteomes" id="UP001064262"/>
    </source>
</evidence>
<proteinExistence type="predicted"/>
<feature type="domain" description="Thiazolinyl imine reductase-like C-terminal" evidence="2">
    <location>
        <begin position="145"/>
        <end position="251"/>
    </location>
</feature>
<dbReference type="Pfam" id="PF21390">
    <property type="entry name" value="Irp3-like_C"/>
    <property type="match status" value="1"/>
</dbReference>
<dbReference type="PIRSF" id="PIRSF017494">
    <property type="entry name" value="Thiaz_red"/>
    <property type="match status" value="1"/>
</dbReference>
<evidence type="ECO:0000259" key="1">
    <source>
        <dbReference type="Pfam" id="PF01408"/>
    </source>
</evidence>
<organism evidence="3 4">
    <name type="scientific">Winslowiella arboricola</name>
    <dbReference type="NCBI Taxonomy" id="2978220"/>
    <lineage>
        <taxon>Bacteria</taxon>
        <taxon>Pseudomonadati</taxon>
        <taxon>Pseudomonadota</taxon>
        <taxon>Gammaproteobacteria</taxon>
        <taxon>Enterobacterales</taxon>
        <taxon>Erwiniaceae</taxon>
        <taxon>Winslowiella</taxon>
    </lineage>
</organism>
<name>A0A9J6PSG5_9GAMM</name>
<evidence type="ECO:0000313" key="3">
    <source>
        <dbReference type="EMBL" id="MCU5779646.1"/>
    </source>
</evidence>
<dbReference type="Pfam" id="PF01408">
    <property type="entry name" value="GFO_IDH_MocA"/>
    <property type="match status" value="1"/>
</dbReference>
<feature type="domain" description="Gfo/Idh/MocA-like oxidoreductase N-terminal" evidence="1">
    <location>
        <begin position="5"/>
        <end position="122"/>
    </location>
</feature>
<dbReference type="InterPro" id="IPR048655">
    <property type="entry name" value="Irp3-like_C"/>
</dbReference>
<accession>A0A9J6PSG5</accession>
<dbReference type="InterPro" id="IPR000683">
    <property type="entry name" value="Gfo/Idh/MocA-like_OxRdtase_N"/>
</dbReference>
<dbReference type="Gene3D" id="3.30.360.10">
    <property type="entry name" value="Dihydrodipicolinate Reductase, domain 2"/>
    <property type="match status" value="1"/>
</dbReference>
<gene>
    <name evidence="3" type="ORF">N5923_19345</name>
</gene>
<dbReference type="GO" id="GO:0000166">
    <property type="term" value="F:nucleotide binding"/>
    <property type="evidence" value="ECO:0007669"/>
    <property type="project" value="InterPro"/>
</dbReference>
<protein>
    <submittedName>
        <fullName evidence="3">Gfo/Idh/MocA family oxidoreductase</fullName>
    </submittedName>
</protein>
<dbReference type="PANTHER" id="PTHR43377">
    <property type="entry name" value="BILIVERDIN REDUCTASE A"/>
    <property type="match status" value="1"/>
</dbReference>
<reference evidence="3" key="1">
    <citation type="submission" date="2022-09" db="EMBL/GenBank/DDBJ databases">
        <title>Winslowiella arboricola sp. nov., isolated from bleeding cankers on broadleaf hosts.</title>
        <authorList>
            <person name="Brady C."/>
            <person name="Kaur S."/>
            <person name="Crampton B."/>
            <person name="Maddock D."/>
            <person name="Arnold D."/>
            <person name="Denman S."/>
        </authorList>
    </citation>
    <scope>NUCLEOTIDE SEQUENCE</scope>
    <source>
        <strain evidence="3">BAC 15a-03b</strain>
    </source>
</reference>
<dbReference type="NCBIfam" id="TIGR01761">
    <property type="entry name" value="thiaz-red"/>
    <property type="match status" value="1"/>
</dbReference>
<keyword evidence="4" id="KW-1185">Reference proteome</keyword>
<dbReference type="InterPro" id="IPR051450">
    <property type="entry name" value="Gfo/Idh/MocA_Oxidoreductases"/>
</dbReference>
<sequence length="378" mass="41659">MSNKIRVVVCGTRFGEHYLAAISGHNSEFELAGIVARGSERSRLLAEKLQVPLWQQVDQLPDNIDAACVAIRSRIVGGEGSAIAEQLLQRGIAVLQEHPVHLSDIRRLQDLAQQHGTRYHINTLYPALPAAACFIDYARQSASRQKPAFIELTTSLQLLFSSLDIIGRALGGLSPMSCSTPQLPARPAGAAPWPFRQMQGEFAGIPMCINLQTTLDPRDPDHHSLVMHRISIGGSEGNVCLTSSFGPVVWSHAIYAPDYQQDGVAASWLLSPQLHQQSHYNQQPAAIVFGSPQAPNLIEATQHDFPLAILSALRELVAHEAPWWQQPGWWQQHGESWITLMRNAGVPQLSQFTAPPKPFPDPRDYAANIVTDNHYVKP</sequence>
<dbReference type="EMBL" id="JAODIM010000043">
    <property type="protein sequence ID" value="MCU5779646.1"/>
    <property type="molecule type" value="Genomic_DNA"/>
</dbReference>
<comment type="caution">
    <text evidence="3">The sequence shown here is derived from an EMBL/GenBank/DDBJ whole genome shotgun (WGS) entry which is preliminary data.</text>
</comment>
<dbReference type="Proteomes" id="UP001064262">
    <property type="component" value="Unassembled WGS sequence"/>
</dbReference>
<dbReference type="AlphaFoldDB" id="A0A9J6PSG5"/>